<evidence type="ECO:0000313" key="3">
    <source>
        <dbReference type="Proteomes" id="UP001597048"/>
    </source>
</evidence>
<reference evidence="3" key="1">
    <citation type="journal article" date="2019" name="Int. J. Syst. Evol. Microbiol.">
        <title>The Global Catalogue of Microorganisms (GCM) 10K type strain sequencing project: providing services to taxonomists for standard genome sequencing and annotation.</title>
        <authorList>
            <consortium name="The Broad Institute Genomics Platform"/>
            <consortium name="The Broad Institute Genome Sequencing Center for Infectious Disease"/>
            <person name="Wu L."/>
            <person name="Ma J."/>
        </authorList>
    </citation>
    <scope>NUCLEOTIDE SEQUENCE [LARGE SCALE GENOMIC DNA]</scope>
    <source>
        <strain evidence="3">CCUG 60525</strain>
    </source>
</reference>
<organism evidence="2 3">
    <name type="scientific">Oceanisphaera ostreae</name>
    <dbReference type="NCBI Taxonomy" id="914151"/>
    <lineage>
        <taxon>Bacteria</taxon>
        <taxon>Pseudomonadati</taxon>
        <taxon>Pseudomonadota</taxon>
        <taxon>Gammaproteobacteria</taxon>
        <taxon>Aeromonadales</taxon>
        <taxon>Aeromonadaceae</taxon>
        <taxon>Oceanisphaera</taxon>
    </lineage>
</organism>
<keyword evidence="3" id="KW-1185">Reference proteome</keyword>
<sequence length="79" mass="8430">MHQVSEQPHTPGKAIGRLLGLSAVGIFIFFIPISLQGKTSIPLDHMVGWLRAALGENGAGWYAMVMIVAGAIYPLVTGR</sequence>
<proteinExistence type="predicted"/>
<protein>
    <submittedName>
        <fullName evidence="2">Uncharacterized protein</fullName>
    </submittedName>
</protein>
<comment type="caution">
    <text evidence="2">The sequence shown here is derived from an EMBL/GenBank/DDBJ whole genome shotgun (WGS) entry which is preliminary data.</text>
</comment>
<keyword evidence="1" id="KW-0472">Membrane</keyword>
<feature type="transmembrane region" description="Helical" evidence="1">
    <location>
        <begin position="59"/>
        <end position="76"/>
    </location>
</feature>
<keyword evidence="1" id="KW-1133">Transmembrane helix</keyword>
<dbReference type="EMBL" id="JBHTJS010000045">
    <property type="protein sequence ID" value="MFD1008865.1"/>
    <property type="molecule type" value="Genomic_DNA"/>
</dbReference>
<gene>
    <name evidence="2" type="ORF">ACFQ1C_11945</name>
</gene>
<accession>A0ABW3KIZ4</accession>
<feature type="transmembrane region" description="Helical" evidence="1">
    <location>
        <begin position="14"/>
        <end position="35"/>
    </location>
</feature>
<dbReference type="Proteomes" id="UP001597048">
    <property type="component" value="Unassembled WGS sequence"/>
</dbReference>
<keyword evidence="1" id="KW-0812">Transmembrane</keyword>
<name>A0ABW3KIZ4_9GAMM</name>
<evidence type="ECO:0000313" key="2">
    <source>
        <dbReference type="EMBL" id="MFD1008865.1"/>
    </source>
</evidence>
<evidence type="ECO:0000256" key="1">
    <source>
        <dbReference type="SAM" id="Phobius"/>
    </source>
</evidence>
<dbReference type="RefSeq" id="WP_379558844.1">
    <property type="nucleotide sequence ID" value="NZ_JBHTJS010000045.1"/>
</dbReference>